<dbReference type="EMBL" id="FMYP01000015">
    <property type="protein sequence ID" value="SDC03711.1"/>
    <property type="molecule type" value="Genomic_DNA"/>
</dbReference>
<feature type="transmembrane region" description="Helical" evidence="5">
    <location>
        <begin position="429"/>
        <end position="446"/>
    </location>
</feature>
<feature type="transmembrane region" description="Helical" evidence="5">
    <location>
        <begin position="399"/>
        <end position="417"/>
    </location>
</feature>
<evidence type="ECO:0000256" key="4">
    <source>
        <dbReference type="ARBA" id="ARBA00023136"/>
    </source>
</evidence>
<feature type="transmembrane region" description="Helical" evidence="5">
    <location>
        <begin position="240"/>
        <end position="256"/>
    </location>
</feature>
<feature type="transmembrane region" description="Helical" evidence="5">
    <location>
        <begin position="37"/>
        <end position="55"/>
    </location>
</feature>
<dbReference type="InterPro" id="IPR051533">
    <property type="entry name" value="WaaL-like"/>
</dbReference>
<dbReference type="GO" id="GO:0016874">
    <property type="term" value="F:ligase activity"/>
    <property type="evidence" value="ECO:0007669"/>
    <property type="project" value="UniProtKB-KW"/>
</dbReference>
<feature type="transmembrane region" description="Helical" evidence="5">
    <location>
        <begin position="262"/>
        <end position="278"/>
    </location>
</feature>
<dbReference type="Proteomes" id="UP000199452">
    <property type="component" value="Unassembled WGS sequence"/>
</dbReference>
<dbReference type="Pfam" id="PF04932">
    <property type="entry name" value="Wzy_C"/>
    <property type="match status" value="1"/>
</dbReference>
<dbReference type="OrthoDB" id="871774at2"/>
<dbReference type="AlphaFoldDB" id="A0A1G6IB60"/>
<feature type="transmembrane region" description="Helical" evidence="5">
    <location>
        <begin position="170"/>
        <end position="189"/>
    </location>
</feature>
<sequence length="490" mass="55029">MKFGSRPPLKSNTLTIWTTGLLFVLINGYLLTKGIEYFFFAPIALLGILLVFLAPEKMIFGLAFLAPLSVEIRDIAPELGFGIILPTEPILALFLIAIMLLQLTPRRLPREITHHSVSIAIYAFIGWLLLDTLGSEFPLVSIKYILVRCWFFAAFFFFSVYLFKRKNHIYQFFWAYTLGLFIVAILTLVKQAESGLLSKSAAASSPCPFFNDHTSYAAAIAFIIPFLIIQLISKKGVLKRVINALVLSFFIGALILSYTRAAWLSLFFAGGIFMLIYLRIKLRTIVAAAGIIATLFFSFQEEISVAMEHTKAVSSTNLFEHFRSITNVSSDASNAERLNRWHSAIELFKKRPIIGWGPGTYIFVYGDFQVANDRTIISTNRGSGGNAHSEYLGLMAESGLPALIFYLLILIILFYIGIRYYHTSTETEMRMLVLTSLLGISTYLMHSTLNNFLDTDEIAAPFWAFAAVIVAADLRLRNEKKALKELDSDN</sequence>
<organism evidence="7 8">
    <name type="scientific">Williamwhitmania taraxaci</name>
    <dbReference type="NCBI Taxonomy" id="1640674"/>
    <lineage>
        <taxon>Bacteria</taxon>
        <taxon>Pseudomonadati</taxon>
        <taxon>Bacteroidota</taxon>
        <taxon>Bacteroidia</taxon>
        <taxon>Bacteroidales</taxon>
        <taxon>Williamwhitmaniaceae</taxon>
        <taxon>Williamwhitmania</taxon>
    </lineage>
</organism>
<feature type="transmembrane region" description="Helical" evidence="5">
    <location>
        <begin position="285"/>
        <end position="300"/>
    </location>
</feature>
<feature type="transmembrane region" description="Helical" evidence="5">
    <location>
        <begin position="142"/>
        <end position="163"/>
    </location>
</feature>
<evidence type="ECO:0000256" key="3">
    <source>
        <dbReference type="ARBA" id="ARBA00022989"/>
    </source>
</evidence>
<feature type="transmembrane region" description="Helical" evidence="5">
    <location>
        <begin position="112"/>
        <end position="130"/>
    </location>
</feature>
<keyword evidence="3 5" id="KW-1133">Transmembrane helix</keyword>
<feature type="domain" description="O-antigen ligase-related" evidence="6">
    <location>
        <begin position="246"/>
        <end position="407"/>
    </location>
</feature>
<gene>
    <name evidence="7" type="ORF">SAMN05216323_101532</name>
</gene>
<reference evidence="7 8" key="1">
    <citation type="submission" date="2016-09" db="EMBL/GenBank/DDBJ databases">
        <authorList>
            <person name="Capua I."/>
            <person name="De Benedictis P."/>
            <person name="Joannis T."/>
            <person name="Lombin L.H."/>
            <person name="Cattoli G."/>
        </authorList>
    </citation>
    <scope>NUCLEOTIDE SEQUENCE [LARGE SCALE GENOMIC DNA]</scope>
    <source>
        <strain evidence="7 8">A7P-90m</strain>
    </source>
</reference>
<name>A0A1G6IB60_9BACT</name>
<dbReference type="GO" id="GO:0016020">
    <property type="term" value="C:membrane"/>
    <property type="evidence" value="ECO:0007669"/>
    <property type="project" value="UniProtKB-SubCell"/>
</dbReference>
<feature type="transmembrane region" description="Helical" evidence="5">
    <location>
        <begin position="12"/>
        <end position="30"/>
    </location>
</feature>
<accession>A0A1G6IB60</accession>
<feature type="transmembrane region" description="Helical" evidence="5">
    <location>
        <begin position="214"/>
        <end position="233"/>
    </location>
</feature>
<feature type="transmembrane region" description="Helical" evidence="5">
    <location>
        <begin position="75"/>
        <end position="100"/>
    </location>
</feature>
<dbReference type="STRING" id="1640674.SAMN05216323_101532"/>
<evidence type="ECO:0000256" key="2">
    <source>
        <dbReference type="ARBA" id="ARBA00022692"/>
    </source>
</evidence>
<keyword evidence="4 5" id="KW-0472">Membrane</keyword>
<evidence type="ECO:0000313" key="7">
    <source>
        <dbReference type="EMBL" id="SDC03711.1"/>
    </source>
</evidence>
<evidence type="ECO:0000256" key="1">
    <source>
        <dbReference type="ARBA" id="ARBA00004141"/>
    </source>
</evidence>
<evidence type="ECO:0000313" key="8">
    <source>
        <dbReference type="Proteomes" id="UP000199452"/>
    </source>
</evidence>
<keyword evidence="8" id="KW-1185">Reference proteome</keyword>
<dbReference type="InterPro" id="IPR007016">
    <property type="entry name" value="O-antigen_ligase-rel_domated"/>
</dbReference>
<dbReference type="PANTHER" id="PTHR37422">
    <property type="entry name" value="TEICHURONIC ACID BIOSYNTHESIS PROTEIN TUAE"/>
    <property type="match status" value="1"/>
</dbReference>
<dbReference type="RefSeq" id="WP_092436854.1">
    <property type="nucleotide sequence ID" value="NZ_FMYP01000015.1"/>
</dbReference>
<comment type="subcellular location">
    <subcellularLocation>
        <location evidence="1">Membrane</location>
        <topology evidence="1">Multi-pass membrane protein</topology>
    </subcellularLocation>
</comment>
<keyword evidence="7" id="KW-0436">Ligase</keyword>
<dbReference type="PANTHER" id="PTHR37422:SF17">
    <property type="entry name" value="O-ANTIGEN LIGASE"/>
    <property type="match status" value="1"/>
</dbReference>
<feature type="transmembrane region" description="Helical" evidence="5">
    <location>
        <begin position="458"/>
        <end position="476"/>
    </location>
</feature>
<proteinExistence type="predicted"/>
<protein>
    <submittedName>
        <fullName evidence="7">O-antigen ligase</fullName>
    </submittedName>
</protein>
<keyword evidence="2 5" id="KW-0812">Transmembrane</keyword>
<evidence type="ECO:0000259" key="6">
    <source>
        <dbReference type="Pfam" id="PF04932"/>
    </source>
</evidence>
<evidence type="ECO:0000256" key="5">
    <source>
        <dbReference type="SAM" id="Phobius"/>
    </source>
</evidence>